<organism evidence="2 3">
    <name type="scientific">Anaerocolumna chitinilytica</name>
    <dbReference type="NCBI Taxonomy" id="1727145"/>
    <lineage>
        <taxon>Bacteria</taxon>
        <taxon>Bacillati</taxon>
        <taxon>Bacillota</taxon>
        <taxon>Clostridia</taxon>
        <taxon>Lachnospirales</taxon>
        <taxon>Lachnospiraceae</taxon>
        <taxon>Anaerocolumna</taxon>
    </lineage>
</organism>
<dbReference type="Gene3D" id="3.40.630.30">
    <property type="match status" value="1"/>
</dbReference>
<gene>
    <name evidence="2" type="ORF">bsdcttw_37570</name>
</gene>
<accession>A0A7I8DWP3</accession>
<dbReference type="AlphaFoldDB" id="A0A7I8DWP3"/>
<evidence type="ECO:0000313" key="3">
    <source>
        <dbReference type="Proteomes" id="UP000515703"/>
    </source>
</evidence>
<dbReference type="EMBL" id="AP023368">
    <property type="protein sequence ID" value="BCK00717.1"/>
    <property type="molecule type" value="Genomic_DNA"/>
</dbReference>
<dbReference type="Proteomes" id="UP000515703">
    <property type="component" value="Chromosome"/>
</dbReference>
<evidence type="ECO:0000313" key="2">
    <source>
        <dbReference type="EMBL" id="BCK00717.1"/>
    </source>
</evidence>
<dbReference type="InterPro" id="IPR052564">
    <property type="entry name" value="N-acetyltrans/Recomb-assoc"/>
</dbReference>
<dbReference type="PANTHER" id="PTHR43451">
    <property type="entry name" value="ACETYLTRANSFERASE (GNAT) FAMILY PROTEIN"/>
    <property type="match status" value="1"/>
</dbReference>
<sequence length="150" mass="17643">MKYIIKLIKEDDYEEALELIWKSFLQFDAQYCDDEGIKSFERDVIKNPMFIKMVLEETNYIWGAYYQNRLCGVMVVRRTNHIMLLYVNSTMLRNGIGSALVDELKYSQHIITVNASPFAVEFYKKLGFEVIDTKKNRHGIISIPMILKTQ</sequence>
<dbReference type="InterPro" id="IPR000182">
    <property type="entry name" value="GNAT_dom"/>
</dbReference>
<keyword evidence="3" id="KW-1185">Reference proteome</keyword>
<dbReference type="RefSeq" id="WP_185256363.1">
    <property type="nucleotide sequence ID" value="NZ_AP023368.1"/>
</dbReference>
<reference evidence="2 3" key="2">
    <citation type="submission" date="2020-08" db="EMBL/GenBank/DDBJ databases">
        <authorList>
            <person name="Ueki A."/>
            <person name="Tonouchi A."/>
        </authorList>
    </citation>
    <scope>NUCLEOTIDE SEQUENCE [LARGE SCALE GENOMIC DNA]</scope>
    <source>
        <strain evidence="2 3">CTTW</strain>
    </source>
</reference>
<dbReference type="SUPFAM" id="SSF55729">
    <property type="entry name" value="Acyl-CoA N-acyltransferases (Nat)"/>
    <property type="match status" value="1"/>
</dbReference>
<reference evidence="2 3" key="1">
    <citation type="submission" date="2020-08" db="EMBL/GenBank/DDBJ databases">
        <title>Draft genome sequencing of an Anaerocolumna strain isolated from anoxic soil subjected to BSD treatment.</title>
        <authorList>
            <person name="Uek A."/>
            <person name="Tonouchi A."/>
        </authorList>
    </citation>
    <scope>NUCLEOTIDE SEQUENCE [LARGE SCALE GENOMIC DNA]</scope>
    <source>
        <strain evidence="2 3">CTTW</strain>
    </source>
</reference>
<name>A0A7I8DWP3_9FIRM</name>
<dbReference type="InterPro" id="IPR016181">
    <property type="entry name" value="Acyl_CoA_acyltransferase"/>
</dbReference>
<dbReference type="GO" id="GO:0016747">
    <property type="term" value="F:acyltransferase activity, transferring groups other than amino-acyl groups"/>
    <property type="evidence" value="ECO:0007669"/>
    <property type="project" value="InterPro"/>
</dbReference>
<feature type="domain" description="N-acetyltransferase" evidence="1">
    <location>
        <begin position="3"/>
        <end position="150"/>
    </location>
</feature>
<dbReference type="KEGG" id="acht:bsdcttw_37570"/>
<dbReference type="Pfam" id="PF13673">
    <property type="entry name" value="Acetyltransf_10"/>
    <property type="match status" value="1"/>
</dbReference>
<proteinExistence type="predicted"/>
<evidence type="ECO:0000259" key="1">
    <source>
        <dbReference type="PROSITE" id="PS51186"/>
    </source>
</evidence>
<dbReference type="PANTHER" id="PTHR43451:SF1">
    <property type="entry name" value="ACETYLTRANSFERASE"/>
    <property type="match status" value="1"/>
</dbReference>
<protein>
    <recommendedName>
        <fullName evidence="1">N-acetyltransferase domain-containing protein</fullName>
    </recommendedName>
</protein>
<dbReference type="PROSITE" id="PS51186">
    <property type="entry name" value="GNAT"/>
    <property type="match status" value="1"/>
</dbReference>